<sequence length="259" mass="29086">MNQLSNAFSWLNLGVADTRDDTETHGETETVNGGDKAKEKDDSSGEVTALKNENGVQRSPLLPGEYKFPLVWIDLEMTGLNIEVDRILEIACVITDGNLTKSIEGPDLVIHQSKEYLDNMGEWCQSHHATSGFTQEVLKSTITEEEAETQVAEFVKRNIRTYTPLLAGNSVYTDLLFLKKFMPKLASLFSHVLVDVSSIKALCLRWYPRVRFIWYIRCIHRVGGGGLNLCFSILMRNRLSTFSGQQKGSSKEKQAQSYG</sequence>
<dbReference type="GeneID" id="107790264"/>
<evidence type="ECO:0000256" key="2">
    <source>
        <dbReference type="ARBA" id="ARBA00022722"/>
    </source>
</evidence>
<dbReference type="SUPFAM" id="SSF53098">
    <property type="entry name" value="Ribonuclease H-like"/>
    <property type="match status" value="1"/>
</dbReference>
<evidence type="ECO:0000313" key="7">
    <source>
        <dbReference type="Proteomes" id="UP000790787"/>
    </source>
</evidence>
<dbReference type="Pfam" id="PF00929">
    <property type="entry name" value="RNase_T"/>
    <property type="match status" value="1"/>
</dbReference>
<dbReference type="AlphaFoldDB" id="A0A1S3ZTJ4"/>
<dbReference type="InterPro" id="IPR012337">
    <property type="entry name" value="RNaseH-like_sf"/>
</dbReference>
<proteinExistence type="inferred from homology"/>
<dbReference type="InterPro" id="IPR036397">
    <property type="entry name" value="RNaseH_sf"/>
</dbReference>
<dbReference type="PaxDb" id="4097-A0A1S3ZTJ4"/>
<evidence type="ECO:0000259" key="6">
    <source>
        <dbReference type="SMART" id="SM00479"/>
    </source>
</evidence>
<dbReference type="KEGG" id="nta:107790264"/>
<keyword evidence="4" id="KW-0269">Exonuclease</keyword>
<reference evidence="8" key="2">
    <citation type="submission" date="2025-08" db="UniProtKB">
        <authorList>
            <consortium name="RefSeq"/>
        </authorList>
    </citation>
    <scope>IDENTIFICATION</scope>
    <source>
        <tissue evidence="8">Leaf</tissue>
    </source>
</reference>
<protein>
    <submittedName>
        <fullName evidence="8">Oligoribonuclease isoform X1</fullName>
    </submittedName>
</protein>
<dbReference type="RefSeq" id="XP_016467654.1">
    <property type="nucleotide sequence ID" value="XM_016612168.1"/>
</dbReference>
<reference evidence="7" key="1">
    <citation type="journal article" date="2014" name="Nat. Commun.">
        <title>The tobacco genome sequence and its comparison with those of tomato and potato.</title>
        <authorList>
            <person name="Sierro N."/>
            <person name="Battey J.N."/>
            <person name="Ouadi S."/>
            <person name="Bakaher N."/>
            <person name="Bovet L."/>
            <person name="Willig A."/>
            <person name="Goepfert S."/>
            <person name="Peitsch M.C."/>
            <person name="Ivanov N.V."/>
        </authorList>
    </citation>
    <scope>NUCLEOTIDE SEQUENCE [LARGE SCALE GENOMIC DNA]</scope>
</reference>
<evidence type="ECO:0000256" key="3">
    <source>
        <dbReference type="ARBA" id="ARBA00022801"/>
    </source>
</evidence>
<evidence type="ECO:0000256" key="5">
    <source>
        <dbReference type="SAM" id="MobiDB-lite"/>
    </source>
</evidence>
<gene>
    <name evidence="8" type="primary">LOC107790264</name>
</gene>
<dbReference type="InterPro" id="IPR013520">
    <property type="entry name" value="Ribonucl_H"/>
</dbReference>
<dbReference type="GO" id="GO:0003676">
    <property type="term" value="F:nucleic acid binding"/>
    <property type="evidence" value="ECO:0007669"/>
    <property type="project" value="InterPro"/>
</dbReference>
<dbReference type="GO" id="GO:0000175">
    <property type="term" value="F:3'-5'-RNA exonuclease activity"/>
    <property type="evidence" value="ECO:0000318"/>
    <property type="project" value="GO_Central"/>
</dbReference>
<keyword evidence="2" id="KW-0540">Nuclease</keyword>
<name>A0A1S3ZTJ4_TOBAC</name>
<evidence type="ECO:0000313" key="8">
    <source>
        <dbReference type="RefSeq" id="XP_016467654.1"/>
    </source>
</evidence>
<dbReference type="RefSeq" id="XP_016467654.1">
    <property type="nucleotide sequence ID" value="XM_016612168.2"/>
</dbReference>
<dbReference type="SMR" id="A0A1S3ZTJ4"/>
<dbReference type="CDD" id="cd06135">
    <property type="entry name" value="Orn"/>
    <property type="match status" value="1"/>
</dbReference>
<dbReference type="SMART" id="SM00479">
    <property type="entry name" value="EXOIII"/>
    <property type="match status" value="1"/>
</dbReference>
<feature type="region of interest" description="Disordered" evidence="5">
    <location>
        <begin position="19"/>
        <end position="46"/>
    </location>
</feature>
<comment type="similarity">
    <text evidence="1">Belongs to the oligoribonuclease family.</text>
</comment>
<dbReference type="Gene3D" id="3.30.420.10">
    <property type="entry name" value="Ribonuclease H-like superfamily/Ribonuclease H"/>
    <property type="match status" value="1"/>
</dbReference>
<feature type="compositionally biased region" description="Basic and acidic residues" evidence="5">
    <location>
        <begin position="19"/>
        <end position="28"/>
    </location>
</feature>
<keyword evidence="7" id="KW-1185">Reference proteome</keyword>
<dbReference type="STRING" id="4097.A0A1S3ZTJ4"/>
<dbReference type="Proteomes" id="UP000790787">
    <property type="component" value="Chromosome 22"/>
</dbReference>
<feature type="domain" description="Exonuclease" evidence="6">
    <location>
        <begin position="69"/>
        <end position="221"/>
    </location>
</feature>
<accession>A0A1S3ZTJ4</accession>
<keyword evidence="3" id="KW-0378">Hydrolase</keyword>
<evidence type="ECO:0000256" key="1">
    <source>
        <dbReference type="ARBA" id="ARBA00009921"/>
    </source>
</evidence>
<dbReference type="GO" id="GO:0005739">
    <property type="term" value="C:mitochondrion"/>
    <property type="evidence" value="ECO:0000318"/>
    <property type="project" value="GO_Central"/>
</dbReference>
<evidence type="ECO:0000256" key="4">
    <source>
        <dbReference type="ARBA" id="ARBA00022839"/>
    </source>
</evidence>
<dbReference type="OrthoDB" id="270189at2759"/>
<organism evidence="7 8">
    <name type="scientific">Nicotiana tabacum</name>
    <name type="common">Common tobacco</name>
    <dbReference type="NCBI Taxonomy" id="4097"/>
    <lineage>
        <taxon>Eukaryota</taxon>
        <taxon>Viridiplantae</taxon>
        <taxon>Streptophyta</taxon>
        <taxon>Embryophyta</taxon>
        <taxon>Tracheophyta</taxon>
        <taxon>Spermatophyta</taxon>
        <taxon>Magnoliopsida</taxon>
        <taxon>eudicotyledons</taxon>
        <taxon>Gunneridae</taxon>
        <taxon>Pentapetalae</taxon>
        <taxon>asterids</taxon>
        <taxon>lamiids</taxon>
        <taxon>Solanales</taxon>
        <taxon>Solanaceae</taxon>
        <taxon>Nicotianoideae</taxon>
        <taxon>Nicotianeae</taxon>
        <taxon>Nicotiana</taxon>
    </lineage>
</organism>
<dbReference type="PANTHER" id="PTHR11046">
    <property type="entry name" value="OLIGORIBONUCLEASE, MITOCHONDRIAL"/>
    <property type="match status" value="1"/>
</dbReference>
<dbReference type="NCBIfam" id="NF003765">
    <property type="entry name" value="PRK05359.1"/>
    <property type="match status" value="1"/>
</dbReference>
<dbReference type="PANTHER" id="PTHR11046:SF0">
    <property type="entry name" value="OLIGORIBONUCLEASE, MITOCHONDRIAL"/>
    <property type="match status" value="1"/>
</dbReference>
<dbReference type="InterPro" id="IPR022894">
    <property type="entry name" value="Oligoribonuclease"/>
</dbReference>